<dbReference type="Pfam" id="PF10099">
    <property type="entry name" value="RskA_C"/>
    <property type="match status" value="1"/>
</dbReference>
<dbReference type="InterPro" id="IPR018764">
    <property type="entry name" value="RskA_C"/>
</dbReference>
<keyword evidence="1" id="KW-1133">Transmembrane helix</keyword>
<dbReference type="Proteomes" id="UP000285190">
    <property type="component" value="Unassembled WGS sequence"/>
</dbReference>
<dbReference type="InterPro" id="IPR051474">
    <property type="entry name" value="Anti-sigma-K/W_factor"/>
</dbReference>
<evidence type="ECO:0000313" key="3">
    <source>
        <dbReference type="EMBL" id="RJF96492.1"/>
    </source>
</evidence>
<feature type="transmembrane region" description="Helical" evidence="1">
    <location>
        <begin position="94"/>
        <end position="115"/>
    </location>
</feature>
<evidence type="ECO:0000259" key="2">
    <source>
        <dbReference type="Pfam" id="PF10099"/>
    </source>
</evidence>
<sequence>MPVMNFIDQGEMDLLAGEYVLGVLPLADIDEFERELERNHKLAVAVALWHDRLLDVAPEPMAVEPAAGSWERIERDLPRKTIDRQPTRFWNNLFFWRASGLAGVAASIVLAIRLVSLQPEPSEMQYLAVLQAPSQGAAWLVEISSDAVHLRPLAPVTVGAGKSLQFWTKAEGATGPTSLGLVSPDRPTTIPLNRLPSLGQNQLFEVTLEPQAGSPIDRPTGPILAVGKAVRL</sequence>
<proteinExistence type="predicted"/>
<comment type="caution">
    <text evidence="3">The sequence shown here is derived from an EMBL/GenBank/DDBJ whole genome shotgun (WGS) entry which is preliminary data.</text>
</comment>
<reference evidence="3 4" key="1">
    <citation type="submission" date="2018-09" db="EMBL/GenBank/DDBJ databases">
        <authorList>
            <person name="Zhu H."/>
        </authorList>
    </citation>
    <scope>NUCLEOTIDE SEQUENCE [LARGE SCALE GENOMIC DNA]</scope>
    <source>
        <strain evidence="3 4">K2R10-39</strain>
    </source>
</reference>
<dbReference type="PANTHER" id="PTHR37461">
    <property type="entry name" value="ANTI-SIGMA-K FACTOR RSKA"/>
    <property type="match status" value="1"/>
</dbReference>
<dbReference type="PANTHER" id="PTHR37461:SF1">
    <property type="entry name" value="ANTI-SIGMA-K FACTOR RSKA"/>
    <property type="match status" value="1"/>
</dbReference>
<protein>
    <submittedName>
        <fullName evidence="3">RNA polymerase subunit sigma-70</fullName>
    </submittedName>
</protein>
<dbReference type="GO" id="GO:0016989">
    <property type="term" value="F:sigma factor antagonist activity"/>
    <property type="evidence" value="ECO:0007669"/>
    <property type="project" value="TreeGrafter"/>
</dbReference>
<dbReference type="GO" id="GO:0005886">
    <property type="term" value="C:plasma membrane"/>
    <property type="evidence" value="ECO:0007669"/>
    <property type="project" value="InterPro"/>
</dbReference>
<keyword evidence="4" id="KW-1185">Reference proteome</keyword>
<keyword evidence="1" id="KW-0472">Membrane</keyword>
<gene>
    <name evidence="3" type="ORF">D3870_18725</name>
</gene>
<organism evidence="3 4">
    <name type="scientific">Noviherbaspirillum cavernae</name>
    <dbReference type="NCBI Taxonomy" id="2320862"/>
    <lineage>
        <taxon>Bacteria</taxon>
        <taxon>Pseudomonadati</taxon>
        <taxon>Pseudomonadota</taxon>
        <taxon>Betaproteobacteria</taxon>
        <taxon>Burkholderiales</taxon>
        <taxon>Oxalobacteraceae</taxon>
        <taxon>Noviherbaspirillum</taxon>
    </lineage>
</organism>
<dbReference type="EMBL" id="QYUN01000003">
    <property type="protein sequence ID" value="RJF96492.1"/>
    <property type="molecule type" value="Genomic_DNA"/>
</dbReference>
<evidence type="ECO:0000256" key="1">
    <source>
        <dbReference type="SAM" id="Phobius"/>
    </source>
</evidence>
<dbReference type="AlphaFoldDB" id="A0A418WUX0"/>
<keyword evidence="1" id="KW-0812">Transmembrane</keyword>
<name>A0A418WUX0_9BURK</name>
<accession>A0A418WUX0</accession>
<feature type="domain" description="Anti-sigma K factor RskA C-terminal" evidence="2">
    <location>
        <begin position="102"/>
        <end position="223"/>
    </location>
</feature>
<evidence type="ECO:0000313" key="4">
    <source>
        <dbReference type="Proteomes" id="UP000285190"/>
    </source>
</evidence>
<dbReference type="GO" id="GO:0006417">
    <property type="term" value="P:regulation of translation"/>
    <property type="evidence" value="ECO:0007669"/>
    <property type="project" value="TreeGrafter"/>
</dbReference>